<dbReference type="EMBL" id="CP117417">
    <property type="protein sequence ID" value="WCT78577.1"/>
    <property type="molecule type" value="Genomic_DNA"/>
</dbReference>
<gene>
    <name evidence="5" type="ORF">PQ457_06330</name>
</gene>
<proteinExistence type="predicted"/>
<feature type="domain" description="CopC" evidence="4">
    <location>
        <begin position="39"/>
        <end position="138"/>
    </location>
</feature>
<feature type="chain" id="PRO_5045465927" evidence="3">
    <location>
        <begin position="37"/>
        <end position="140"/>
    </location>
</feature>
<dbReference type="InterPro" id="IPR007348">
    <property type="entry name" value="CopC_dom"/>
</dbReference>
<keyword evidence="6" id="KW-1185">Reference proteome</keyword>
<evidence type="ECO:0000256" key="3">
    <source>
        <dbReference type="SAM" id="SignalP"/>
    </source>
</evidence>
<keyword evidence="2" id="KW-0186">Copper</keyword>
<dbReference type="InterPro" id="IPR014756">
    <property type="entry name" value="Ig_E-set"/>
</dbReference>
<evidence type="ECO:0000313" key="6">
    <source>
        <dbReference type="Proteomes" id="UP001218231"/>
    </source>
</evidence>
<protein>
    <submittedName>
        <fullName evidence="5">Copper resistance protein CopC</fullName>
    </submittedName>
</protein>
<dbReference type="Gene3D" id="2.60.40.1220">
    <property type="match status" value="1"/>
</dbReference>
<sequence>MTVPPGLFNMENWPMRFLILPLIALAAPALSTSALAAPALTSATPAEGSDTANVTRITLNFSEVIDPAASGVEVLMTGMPGMEHHEPVKTGGVKVAISPDGRAMVATLPRALSEGTYAVRWHVANKSAEKAGGAVTFNTH</sequence>
<organism evidence="5 6">
    <name type="scientific">Novosphingobium humi</name>
    <dbReference type="NCBI Taxonomy" id="2282397"/>
    <lineage>
        <taxon>Bacteria</taxon>
        <taxon>Pseudomonadati</taxon>
        <taxon>Pseudomonadota</taxon>
        <taxon>Alphaproteobacteria</taxon>
        <taxon>Sphingomonadales</taxon>
        <taxon>Sphingomonadaceae</taxon>
        <taxon>Novosphingobium</taxon>
    </lineage>
</organism>
<evidence type="ECO:0000259" key="4">
    <source>
        <dbReference type="Pfam" id="PF04234"/>
    </source>
</evidence>
<dbReference type="Pfam" id="PF04234">
    <property type="entry name" value="CopC"/>
    <property type="match status" value="1"/>
</dbReference>
<evidence type="ECO:0000256" key="2">
    <source>
        <dbReference type="ARBA" id="ARBA00023008"/>
    </source>
</evidence>
<keyword evidence="1 3" id="KW-0732">Signal</keyword>
<evidence type="ECO:0000256" key="1">
    <source>
        <dbReference type="ARBA" id="ARBA00022729"/>
    </source>
</evidence>
<dbReference type="RefSeq" id="WP_273618888.1">
    <property type="nucleotide sequence ID" value="NZ_CP117417.1"/>
</dbReference>
<name>A0ABY7TZ76_9SPHN</name>
<feature type="signal peptide" evidence="3">
    <location>
        <begin position="1"/>
        <end position="36"/>
    </location>
</feature>
<evidence type="ECO:0000313" key="5">
    <source>
        <dbReference type="EMBL" id="WCT78577.1"/>
    </source>
</evidence>
<reference evidence="5 6" key="1">
    <citation type="submission" date="2023-02" db="EMBL/GenBank/DDBJ databases">
        <title>Genome sequence of Novosphingobium humi KACC 19094.</title>
        <authorList>
            <person name="Kim S."/>
            <person name="Heo J."/>
            <person name="Kwon S.-W."/>
        </authorList>
    </citation>
    <scope>NUCLEOTIDE SEQUENCE [LARGE SCALE GENOMIC DNA]</scope>
    <source>
        <strain evidence="5 6">KACC 19094</strain>
    </source>
</reference>
<dbReference type="Proteomes" id="UP001218231">
    <property type="component" value="Chromosome"/>
</dbReference>
<accession>A0ABY7TZ76</accession>
<dbReference type="InterPro" id="IPR014755">
    <property type="entry name" value="Cu-Rt/internalin_Ig-like"/>
</dbReference>
<dbReference type="SUPFAM" id="SSF81296">
    <property type="entry name" value="E set domains"/>
    <property type="match status" value="1"/>
</dbReference>